<accession>A0A833TJ82</accession>
<gene>
    <name evidence="1" type="ORF">GN244_ATG03152</name>
</gene>
<evidence type="ECO:0000313" key="2">
    <source>
        <dbReference type="Proteomes" id="UP000602510"/>
    </source>
</evidence>
<dbReference type="AlphaFoldDB" id="A0A833TJ82"/>
<sequence>MCTFLSTLLQEYQETQRDDPFQANQFLITLSLYDTAADYPRIPSPGSIILFVTIKLRVYRDGCQVETKLHHIGIVTPP</sequence>
<evidence type="ECO:0000313" key="1">
    <source>
        <dbReference type="EMBL" id="KAF4044444.1"/>
    </source>
</evidence>
<dbReference type="EMBL" id="WSZM01000069">
    <property type="protein sequence ID" value="KAF4044444.1"/>
    <property type="molecule type" value="Genomic_DNA"/>
</dbReference>
<proteinExistence type="predicted"/>
<reference evidence="1" key="1">
    <citation type="submission" date="2020-04" db="EMBL/GenBank/DDBJ databases">
        <title>Hybrid Assembly of Korean Phytophthora infestans isolates.</title>
        <authorList>
            <person name="Prokchorchik M."/>
            <person name="Lee Y."/>
            <person name="Seo J."/>
            <person name="Cho J.-H."/>
            <person name="Park Y.-E."/>
            <person name="Jang D.-C."/>
            <person name="Im J.-S."/>
            <person name="Choi J.-G."/>
            <person name="Park H.-J."/>
            <person name="Lee G.-B."/>
            <person name="Lee Y.-G."/>
            <person name="Hong S.-Y."/>
            <person name="Cho K."/>
            <person name="Sohn K.H."/>
        </authorList>
    </citation>
    <scope>NUCLEOTIDE SEQUENCE</scope>
    <source>
        <strain evidence="1">KR_1_A1</strain>
    </source>
</reference>
<protein>
    <submittedName>
        <fullName evidence="1">Uncharacterized protein</fullName>
    </submittedName>
</protein>
<comment type="caution">
    <text evidence="1">The sequence shown here is derived from an EMBL/GenBank/DDBJ whole genome shotgun (WGS) entry which is preliminary data.</text>
</comment>
<keyword evidence="2" id="KW-1185">Reference proteome</keyword>
<name>A0A833TJ82_PHYIN</name>
<dbReference type="Proteomes" id="UP000602510">
    <property type="component" value="Unassembled WGS sequence"/>
</dbReference>
<organism evidence="1 2">
    <name type="scientific">Phytophthora infestans</name>
    <name type="common">Potato late blight agent</name>
    <name type="synonym">Botrytis infestans</name>
    <dbReference type="NCBI Taxonomy" id="4787"/>
    <lineage>
        <taxon>Eukaryota</taxon>
        <taxon>Sar</taxon>
        <taxon>Stramenopiles</taxon>
        <taxon>Oomycota</taxon>
        <taxon>Peronosporomycetes</taxon>
        <taxon>Peronosporales</taxon>
        <taxon>Peronosporaceae</taxon>
        <taxon>Phytophthora</taxon>
    </lineage>
</organism>